<name>A0A495SCP2_9FLAO</name>
<sequence>MKKIITIASVLVFTITCAQITLTKDINYGNNGVVTLGSYVTSETDYIKPMDNGEVLLSIYNPGGAKFIKLKSNGTYDNNFGSNGILTVADTQILSFQGNYFYATREIGGELYLRRYYVSTGNLDTSFANNGVLDVGFMLNATMITLPDGKILIRTQHGFKRYSSSGVLDTTFANNGFFSVPTQYGTHNLQLFGNNLYEFGPDNYNYGVFKRDINIGSSFTNYGTNGQAAPVCPQSVSNSRYPQYLPTEGEIIFLNESHTLSKTIADGTPDVSFGSGGCLDLQNVFNGMTYQYSYIYHYNAQRLYFTLKNQTNTNDKTVKIAIFDNNGNLITVNSQPFYDTNLVDNQYGYIGITVQGNYLYLIGFGTVSRYILSENTLTTSEAENHHVEISFVNPFKDELTLKTSEKIKEVEIIDQSGRLVLKGNMIKLNTSLLEKGVYFINVTLESGRMISKKGVKL</sequence>
<feature type="chain" id="PRO_5019798710" evidence="2">
    <location>
        <begin position="19"/>
        <end position="457"/>
    </location>
</feature>
<dbReference type="EMBL" id="RBXB01000002">
    <property type="protein sequence ID" value="RKS97765.1"/>
    <property type="molecule type" value="Genomic_DNA"/>
</dbReference>
<evidence type="ECO:0000313" key="4">
    <source>
        <dbReference type="EMBL" id="RKS97765.1"/>
    </source>
</evidence>
<evidence type="ECO:0000256" key="2">
    <source>
        <dbReference type="SAM" id="SignalP"/>
    </source>
</evidence>
<feature type="domain" description="Secretion system C-terminal sorting" evidence="3">
    <location>
        <begin position="393"/>
        <end position="452"/>
    </location>
</feature>
<dbReference type="AlphaFoldDB" id="A0A495SCP2"/>
<keyword evidence="1 2" id="KW-0732">Signal</keyword>
<accession>A0A495SCP2</accession>
<proteinExistence type="predicted"/>
<comment type="caution">
    <text evidence="4">The sequence shown here is derived from an EMBL/GenBank/DDBJ whole genome shotgun (WGS) entry which is preliminary data.</text>
</comment>
<dbReference type="Pfam" id="PF18962">
    <property type="entry name" value="Por_Secre_tail"/>
    <property type="match status" value="1"/>
</dbReference>
<dbReference type="OrthoDB" id="1238446at2"/>
<protein>
    <submittedName>
        <fullName evidence="4">Putative secreted protein (Por secretion system target)</fullName>
    </submittedName>
</protein>
<dbReference type="RefSeq" id="WP_121461528.1">
    <property type="nucleotide sequence ID" value="NZ_RBXB01000002.1"/>
</dbReference>
<evidence type="ECO:0000256" key="1">
    <source>
        <dbReference type="ARBA" id="ARBA00022729"/>
    </source>
</evidence>
<evidence type="ECO:0000259" key="3">
    <source>
        <dbReference type="Pfam" id="PF18962"/>
    </source>
</evidence>
<evidence type="ECO:0000313" key="5">
    <source>
        <dbReference type="Proteomes" id="UP000272428"/>
    </source>
</evidence>
<keyword evidence="5" id="KW-1185">Reference proteome</keyword>
<feature type="signal peptide" evidence="2">
    <location>
        <begin position="1"/>
        <end position="18"/>
    </location>
</feature>
<dbReference type="Gene3D" id="2.80.10.50">
    <property type="match status" value="1"/>
</dbReference>
<organism evidence="4 5">
    <name type="scientific">Chryseobacterium defluvii</name>
    <dbReference type="NCBI Taxonomy" id="160396"/>
    <lineage>
        <taxon>Bacteria</taxon>
        <taxon>Pseudomonadati</taxon>
        <taxon>Bacteroidota</taxon>
        <taxon>Flavobacteriia</taxon>
        <taxon>Flavobacteriales</taxon>
        <taxon>Weeksellaceae</taxon>
        <taxon>Chryseobacterium group</taxon>
        <taxon>Chryseobacterium</taxon>
    </lineage>
</organism>
<reference evidence="4 5" key="1">
    <citation type="submission" date="2018-10" db="EMBL/GenBank/DDBJ databases">
        <title>Genomic Encyclopedia of Archaeal and Bacterial Type Strains, Phase II (KMG-II): from individual species to whole genera.</title>
        <authorList>
            <person name="Goeker M."/>
        </authorList>
    </citation>
    <scope>NUCLEOTIDE SEQUENCE [LARGE SCALE GENOMIC DNA]</scope>
    <source>
        <strain evidence="4 5">DSM 14219</strain>
    </source>
</reference>
<dbReference type="NCBIfam" id="TIGR04183">
    <property type="entry name" value="Por_Secre_tail"/>
    <property type="match status" value="1"/>
</dbReference>
<dbReference type="Proteomes" id="UP000272428">
    <property type="component" value="Unassembled WGS sequence"/>
</dbReference>
<gene>
    <name evidence="4" type="ORF">BCF58_1898</name>
</gene>
<dbReference type="InterPro" id="IPR026444">
    <property type="entry name" value="Secre_tail"/>
</dbReference>